<keyword evidence="3" id="KW-1185">Reference proteome</keyword>
<dbReference type="AlphaFoldDB" id="A0A4Z1EIQ8"/>
<feature type="compositionally biased region" description="Basic and acidic residues" evidence="1">
    <location>
        <begin position="207"/>
        <end position="242"/>
    </location>
</feature>
<gene>
    <name evidence="2" type="ORF">BTUL_0184g00140</name>
</gene>
<feature type="compositionally biased region" description="Basic and acidic residues" evidence="1">
    <location>
        <begin position="312"/>
        <end position="359"/>
    </location>
</feature>
<accession>A0A4Z1EIQ8</accession>
<proteinExistence type="predicted"/>
<feature type="compositionally biased region" description="Basic and acidic residues" evidence="1">
    <location>
        <begin position="384"/>
        <end position="415"/>
    </location>
</feature>
<organism evidence="2 3">
    <name type="scientific">Botrytis tulipae</name>
    <dbReference type="NCBI Taxonomy" id="87230"/>
    <lineage>
        <taxon>Eukaryota</taxon>
        <taxon>Fungi</taxon>
        <taxon>Dikarya</taxon>
        <taxon>Ascomycota</taxon>
        <taxon>Pezizomycotina</taxon>
        <taxon>Leotiomycetes</taxon>
        <taxon>Helotiales</taxon>
        <taxon>Sclerotiniaceae</taxon>
        <taxon>Botrytis</taxon>
    </lineage>
</organism>
<feature type="compositionally biased region" description="Acidic residues" evidence="1">
    <location>
        <begin position="360"/>
        <end position="369"/>
    </location>
</feature>
<dbReference type="OrthoDB" id="3538786at2759"/>
<feature type="region of interest" description="Disordered" evidence="1">
    <location>
        <begin position="187"/>
        <end position="415"/>
    </location>
</feature>
<evidence type="ECO:0000256" key="1">
    <source>
        <dbReference type="SAM" id="MobiDB-lite"/>
    </source>
</evidence>
<evidence type="ECO:0000313" key="2">
    <source>
        <dbReference type="EMBL" id="TGO08967.1"/>
    </source>
</evidence>
<name>A0A4Z1EIQ8_9HELO</name>
<protein>
    <submittedName>
        <fullName evidence="2">Uncharacterized protein</fullName>
    </submittedName>
</protein>
<sequence length="415" mass="47883">MEKRYVNWTELEIKYLRRYAPKSGDKARPDIWCGLSQGLNVVVKEWCENHPETLIIDGKLKKLIAREPWERTAIAVEDYYIHDGYSKVHPEAGPAAKPVNLVDVVPRYTKETESSIYPPELDLKIKTMIEGRVGEIDWDNILKICRELGDSDYPYVYRCVLYRYKKHLKGVKVEELEKRAKNLEKLQNVSDRLAPQPSDGGSSSTKQEVRRPLRTTERRDSDTHISKGTDGRDQSNTRESSKNHQGLPVPKLSAGSSSGSRREEKRPVRATKQQAEASKTSTVVAERADIGRDRQHRKTSQPLAPAGGSGNDQERPAAKTEARYPRQESQRKREENRMPREPSVKRGKSRDQYREREDFGPELELEDGEIDQRKIKRTGTGRSHSPDKQGSRDSRREKNAENRRRQEWQDIFGRR</sequence>
<comment type="caution">
    <text evidence="2">The sequence shown here is derived from an EMBL/GenBank/DDBJ whole genome shotgun (WGS) entry which is preliminary data.</text>
</comment>
<dbReference type="EMBL" id="PQXH01000184">
    <property type="protein sequence ID" value="TGO08967.1"/>
    <property type="molecule type" value="Genomic_DNA"/>
</dbReference>
<reference evidence="2 3" key="1">
    <citation type="submission" date="2017-12" db="EMBL/GenBank/DDBJ databases">
        <title>Comparative genomics of Botrytis spp.</title>
        <authorList>
            <person name="Valero-Jimenez C.A."/>
            <person name="Tapia P."/>
            <person name="Veloso J."/>
            <person name="Silva-Moreno E."/>
            <person name="Staats M."/>
            <person name="Valdes J.H."/>
            <person name="Van Kan J.A.L."/>
        </authorList>
    </citation>
    <scope>NUCLEOTIDE SEQUENCE [LARGE SCALE GENOMIC DNA]</scope>
    <source>
        <strain evidence="2 3">Bt9001</strain>
    </source>
</reference>
<feature type="compositionally biased region" description="Polar residues" evidence="1">
    <location>
        <begin position="271"/>
        <end position="283"/>
    </location>
</feature>
<dbReference type="Proteomes" id="UP000297777">
    <property type="component" value="Unassembled WGS sequence"/>
</dbReference>
<evidence type="ECO:0000313" key="3">
    <source>
        <dbReference type="Proteomes" id="UP000297777"/>
    </source>
</evidence>